<gene>
    <name evidence="3" type="ORF">Fcan01_19461</name>
</gene>
<evidence type="ECO:0000256" key="1">
    <source>
        <dbReference type="SAM" id="MobiDB-lite"/>
    </source>
</evidence>
<dbReference type="EMBL" id="LNIX01000017">
    <property type="protein sequence ID" value="OXA45749.1"/>
    <property type="molecule type" value="Genomic_DNA"/>
</dbReference>
<feature type="compositionally biased region" description="Polar residues" evidence="1">
    <location>
        <begin position="8"/>
        <end position="17"/>
    </location>
</feature>
<name>A0A226DKM8_FOLCA</name>
<dbReference type="AlphaFoldDB" id="A0A226DKM8"/>
<organism evidence="3 4">
    <name type="scientific">Folsomia candida</name>
    <name type="common">Springtail</name>
    <dbReference type="NCBI Taxonomy" id="158441"/>
    <lineage>
        <taxon>Eukaryota</taxon>
        <taxon>Metazoa</taxon>
        <taxon>Ecdysozoa</taxon>
        <taxon>Arthropoda</taxon>
        <taxon>Hexapoda</taxon>
        <taxon>Collembola</taxon>
        <taxon>Entomobryomorpha</taxon>
        <taxon>Isotomoidea</taxon>
        <taxon>Isotomidae</taxon>
        <taxon>Proisotominae</taxon>
        <taxon>Folsomia</taxon>
    </lineage>
</organism>
<comment type="caution">
    <text evidence="3">The sequence shown here is derived from an EMBL/GenBank/DDBJ whole genome shotgun (WGS) entry which is preliminary data.</text>
</comment>
<dbReference type="Gene3D" id="1.20.1280.50">
    <property type="match status" value="1"/>
</dbReference>
<keyword evidence="4" id="KW-1185">Reference proteome</keyword>
<dbReference type="Pfam" id="PF00646">
    <property type="entry name" value="F-box"/>
    <property type="match status" value="1"/>
</dbReference>
<dbReference type="OrthoDB" id="10257471at2759"/>
<sequence>MSACLSKDSATSANSAGDNEANKTVGMSNPLLNPVVLDLIFAQLSIPELKQARLVCREWSDVGASVLGKRTFLQANKLFRSDGTNLSGPAVVTEKLVRRLAISSETSRFDPSVPSNMRAKVITKVTAEVAQQFTQELKVRFDQKQHAASFINGIRKLKTTNLRHVYLGIKIFNSWGKKSPVLKKFEVQQGSFTPFIYI</sequence>
<feature type="region of interest" description="Disordered" evidence="1">
    <location>
        <begin position="1"/>
        <end position="22"/>
    </location>
</feature>
<dbReference type="InterPro" id="IPR001810">
    <property type="entry name" value="F-box_dom"/>
</dbReference>
<accession>A0A226DKM8</accession>
<feature type="domain" description="F-box" evidence="2">
    <location>
        <begin position="32"/>
        <end position="62"/>
    </location>
</feature>
<evidence type="ECO:0000313" key="3">
    <source>
        <dbReference type="EMBL" id="OXA45749.1"/>
    </source>
</evidence>
<evidence type="ECO:0000313" key="4">
    <source>
        <dbReference type="Proteomes" id="UP000198287"/>
    </source>
</evidence>
<proteinExistence type="predicted"/>
<dbReference type="Proteomes" id="UP000198287">
    <property type="component" value="Unassembled WGS sequence"/>
</dbReference>
<reference evidence="3 4" key="1">
    <citation type="submission" date="2015-12" db="EMBL/GenBank/DDBJ databases">
        <title>The genome of Folsomia candida.</title>
        <authorList>
            <person name="Faddeeva A."/>
            <person name="Derks M.F."/>
            <person name="Anvar Y."/>
            <person name="Smit S."/>
            <person name="Van Straalen N."/>
            <person name="Roelofs D."/>
        </authorList>
    </citation>
    <scope>NUCLEOTIDE SEQUENCE [LARGE SCALE GENOMIC DNA]</scope>
    <source>
        <strain evidence="3 4">VU population</strain>
        <tissue evidence="3">Whole body</tissue>
    </source>
</reference>
<evidence type="ECO:0000259" key="2">
    <source>
        <dbReference type="Pfam" id="PF00646"/>
    </source>
</evidence>
<protein>
    <submittedName>
        <fullName evidence="3">Glucans biosynthesis protein G 2</fullName>
    </submittedName>
</protein>